<dbReference type="KEGG" id="clt:CM240_2052"/>
<dbReference type="InterPro" id="IPR043149">
    <property type="entry name" value="TagF_N"/>
</dbReference>
<comment type="similarity">
    <text evidence="2">Belongs to the CDP-glycerol glycerophosphotransferase family.</text>
</comment>
<evidence type="ECO:0000313" key="7">
    <source>
        <dbReference type="EMBL" id="CDM69210.1"/>
    </source>
</evidence>
<keyword evidence="8" id="KW-1185">Reference proteome</keyword>
<protein>
    <submittedName>
        <fullName evidence="7">CDP-glycerol glycerophosphotransferase</fullName>
        <ecNumber evidence="7">2.7.8.12</ecNumber>
    </submittedName>
</protein>
<dbReference type="GO" id="GO:0019350">
    <property type="term" value="P:teichoic acid biosynthetic process"/>
    <property type="evidence" value="ECO:0007669"/>
    <property type="project" value="UniProtKB-KW"/>
</dbReference>
<keyword evidence="3" id="KW-1003">Cell membrane</keyword>
<dbReference type="InterPro" id="IPR043148">
    <property type="entry name" value="TagF_C"/>
</dbReference>
<accession>W6SHM6</accession>
<dbReference type="Gene3D" id="3.40.50.12580">
    <property type="match status" value="1"/>
</dbReference>
<dbReference type="PANTHER" id="PTHR37316">
    <property type="entry name" value="TEICHOIC ACID GLYCEROL-PHOSPHATE PRIMASE"/>
    <property type="match status" value="1"/>
</dbReference>
<dbReference type="Gene3D" id="3.40.50.11820">
    <property type="match status" value="1"/>
</dbReference>
<evidence type="ECO:0000256" key="5">
    <source>
        <dbReference type="ARBA" id="ARBA00022944"/>
    </source>
</evidence>
<evidence type="ECO:0000256" key="4">
    <source>
        <dbReference type="ARBA" id="ARBA00022679"/>
    </source>
</evidence>
<name>W6SHM6_9CLOT</name>
<proteinExistence type="inferred from homology"/>
<dbReference type="InterPro" id="IPR007554">
    <property type="entry name" value="Glycerophosphate_synth"/>
</dbReference>
<dbReference type="PANTHER" id="PTHR37316:SF3">
    <property type="entry name" value="TEICHOIC ACID GLYCEROL-PHOSPHATE TRANSFERASE"/>
    <property type="match status" value="1"/>
</dbReference>
<dbReference type="EC" id="2.7.8.12" evidence="7"/>
<evidence type="ECO:0000313" key="8">
    <source>
        <dbReference type="Proteomes" id="UP000019426"/>
    </source>
</evidence>
<dbReference type="HOGENOM" id="CLU_029598_1_1_9"/>
<keyword evidence="6" id="KW-0472">Membrane</keyword>
<evidence type="ECO:0000256" key="2">
    <source>
        <dbReference type="ARBA" id="ARBA00010488"/>
    </source>
</evidence>
<dbReference type="EMBL" id="HG917868">
    <property type="protein sequence ID" value="CDM69210.1"/>
    <property type="molecule type" value="Genomic_DNA"/>
</dbReference>
<dbReference type="GO" id="GO:0047355">
    <property type="term" value="F:CDP-glycerol glycerophosphotransferase activity"/>
    <property type="evidence" value="ECO:0007669"/>
    <property type="project" value="UniProtKB-EC"/>
</dbReference>
<evidence type="ECO:0000256" key="1">
    <source>
        <dbReference type="ARBA" id="ARBA00004202"/>
    </source>
</evidence>
<dbReference type="eggNOG" id="COG1887">
    <property type="taxonomic scope" value="Bacteria"/>
</dbReference>
<sequence>MKLKSKIKKFLGRIIKATYNIWYKFVPVDEKTILFISFHGRGYSCNPKYLHKYLLTNEKYKDYKFIWAVKKGKGKDISGAEVIRYNSVKYFYYLAKSKYWIVNCKLPRHILKKDDQVYLQTWHGTPLKRLAHDIEIGADAKFYRTGISKKEMTETYDIDVNRYDYLISPNKFSTEKFQSAFDIERNRIIETGYPRNDYLTNISDLEIKKLKEKYKIPEDKTVILYAPTWRDNSFNVKGYTFKLEVDFIKWKEILGEEYVVLFKPHYLITNKFSNKGLEKFLYTISEDKDINELYVISDILITDYSSVFFDYAILQRPILFYMYDLKEYEEEIRGFYLDIKKDLPGNIFTKEEELLKEILSIEKYKKNTSKLLDDFNNTYNYLQDGHASDRVIKILFE</sequence>
<reference evidence="7 8" key="1">
    <citation type="submission" date="2013-11" db="EMBL/GenBank/DDBJ databases">
        <title>Complete genome sequence of Clostridum sp. M2/40.</title>
        <authorList>
            <person name="Wibberg D."/>
            <person name="Puehler A."/>
            <person name="Schlueter A."/>
        </authorList>
    </citation>
    <scope>NUCLEOTIDE SEQUENCE [LARGE SCALE GENOMIC DNA]</scope>
    <source>
        <strain evidence="8">M2/40</strain>
    </source>
</reference>
<dbReference type="STRING" id="1216932.CM240_2052"/>
<dbReference type="SUPFAM" id="SSF53756">
    <property type="entry name" value="UDP-Glycosyltransferase/glycogen phosphorylase"/>
    <property type="match status" value="1"/>
</dbReference>
<organism evidence="7 8">
    <name type="scientific">Clostridium bornimense</name>
    <dbReference type="NCBI Taxonomy" id="1216932"/>
    <lineage>
        <taxon>Bacteria</taxon>
        <taxon>Bacillati</taxon>
        <taxon>Bacillota</taxon>
        <taxon>Clostridia</taxon>
        <taxon>Eubacteriales</taxon>
        <taxon>Clostridiaceae</taxon>
        <taxon>Clostridium</taxon>
    </lineage>
</organism>
<dbReference type="GO" id="GO:0005886">
    <property type="term" value="C:plasma membrane"/>
    <property type="evidence" value="ECO:0007669"/>
    <property type="project" value="UniProtKB-SubCell"/>
</dbReference>
<dbReference type="Pfam" id="PF04464">
    <property type="entry name" value="Glyphos_transf"/>
    <property type="match status" value="1"/>
</dbReference>
<gene>
    <name evidence="7" type="ORF">CM240_2052</name>
</gene>
<comment type="subcellular location">
    <subcellularLocation>
        <location evidence="1">Cell membrane</location>
        <topology evidence="1">Peripheral membrane protein</topology>
    </subcellularLocation>
</comment>
<keyword evidence="4 7" id="KW-0808">Transferase</keyword>
<dbReference type="InterPro" id="IPR051612">
    <property type="entry name" value="Teichoic_Acid_Biosynth"/>
</dbReference>
<dbReference type="OrthoDB" id="9807097at2"/>
<keyword evidence="5" id="KW-0777">Teichoic acid biosynthesis</keyword>
<dbReference type="PATRIC" id="fig|1216932.3.peg.2053"/>
<evidence type="ECO:0000256" key="6">
    <source>
        <dbReference type="ARBA" id="ARBA00023136"/>
    </source>
</evidence>
<dbReference type="RefSeq" id="WP_044038947.1">
    <property type="nucleotide sequence ID" value="NZ_HG917868.1"/>
</dbReference>
<dbReference type="Proteomes" id="UP000019426">
    <property type="component" value="Chromosome M2/40_rep1"/>
</dbReference>
<dbReference type="AlphaFoldDB" id="W6SHM6"/>
<evidence type="ECO:0000256" key="3">
    <source>
        <dbReference type="ARBA" id="ARBA00022475"/>
    </source>
</evidence>